<name>A0A4C1YZB6_EUMVA</name>
<reference evidence="1 2" key="1">
    <citation type="journal article" date="2019" name="Commun. Biol.">
        <title>The bagworm genome reveals a unique fibroin gene that provides high tensile strength.</title>
        <authorList>
            <person name="Kono N."/>
            <person name="Nakamura H."/>
            <person name="Ohtoshi R."/>
            <person name="Tomita M."/>
            <person name="Numata K."/>
            <person name="Arakawa K."/>
        </authorList>
    </citation>
    <scope>NUCLEOTIDE SEQUENCE [LARGE SCALE GENOMIC DNA]</scope>
</reference>
<evidence type="ECO:0000313" key="2">
    <source>
        <dbReference type="Proteomes" id="UP000299102"/>
    </source>
</evidence>
<comment type="caution">
    <text evidence="1">The sequence shown here is derived from an EMBL/GenBank/DDBJ whole genome shotgun (WGS) entry which is preliminary data.</text>
</comment>
<proteinExistence type="predicted"/>
<evidence type="ECO:0000313" key="1">
    <source>
        <dbReference type="EMBL" id="GBP81811.1"/>
    </source>
</evidence>
<keyword evidence="2" id="KW-1185">Reference proteome</keyword>
<sequence length="97" mass="11258">MFYFETSICPRLHSNWNYIGIEIRMEMEKGTRIRIESGTETEIQNRPEVVNGYDIGRCKRRRNLFCNGDFGYRRVSPHFGLSFQGFGVRISCGAVGK</sequence>
<organism evidence="1 2">
    <name type="scientific">Eumeta variegata</name>
    <name type="common">Bagworm moth</name>
    <name type="synonym">Eumeta japonica</name>
    <dbReference type="NCBI Taxonomy" id="151549"/>
    <lineage>
        <taxon>Eukaryota</taxon>
        <taxon>Metazoa</taxon>
        <taxon>Ecdysozoa</taxon>
        <taxon>Arthropoda</taxon>
        <taxon>Hexapoda</taxon>
        <taxon>Insecta</taxon>
        <taxon>Pterygota</taxon>
        <taxon>Neoptera</taxon>
        <taxon>Endopterygota</taxon>
        <taxon>Lepidoptera</taxon>
        <taxon>Glossata</taxon>
        <taxon>Ditrysia</taxon>
        <taxon>Tineoidea</taxon>
        <taxon>Psychidae</taxon>
        <taxon>Oiketicinae</taxon>
        <taxon>Eumeta</taxon>
    </lineage>
</organism>
<dbReference type="Proteomes" id="UP000299102">
    <property type="component" value="Unassembled WGS sequence"/>
</dbReference>
<dbReference type="AlphaFoldDB" id="A0A4C1YZB6"/>
<gene>
    <name evidence="1" type="ORF">EVAR_64512_1</name>
</gene>
<accession>A0A4C1YZB6</accession>
<protein>
    <submittedName>
        <fullName evidence="1">Uncharacterized protein</fullName>
    </submittedName>
</protein>
<dbReference type="EMBL" id="BGZK01001531">
    <property type="protein sequence ID" value="GBP81811.1"/>
    <property type="molecule type" value="Genomic_DNA"/>
</dbReference>